<feature type="compositionally biased region" description="Basic and acidic residues" evidence="2">
    <location>
        <begin position="776"/>
        <end position="789"/>
    </location>
</feature>
<feature type="region of interest" description="Disordered" evidence="2">
    <location>
        <begin position="187"/>
        <end position="216"/>
    </location>
</feature>
<dbReference type="InterPro" id="IPR003128">
    <property type="entry name" value="Villin_headpiece"/>
</dbReference>
<feature type="compositionally biased region" description="Basic and acidic residues" evidence="2">
    <location>
        <begin position="455"/>
        <end position="494"/>
    </location>
</feature>
<feature type="compositionally biased region" description="Basic and acidic residues" evidence="2">
    <location>
        <begin position="704"/>
        <end position="717"/>
    </location>
</feature>
<dbReference type="SMART" id="SM00153">
    <property type="entry name" value="VHP"/>
    <property type="match status" value="1"/>
</dbReference>
<organism evidence="4 5">
    <name type="scientific">Spizellomyces punctatus (strain DAOM BR117)</name>
    <dbReference type="NCBI Taxonomy" id="645134"/>
    <lineage>
        <taxon>Eukaryota</taxon>
        <taxon>Fungi</taxon>
        <taxon>Fungi incertae sedis</taxon>
        <taxon>Chytridiomycota</taxon>
        <taxon>Chytridiomycota incertae sedis</taxon>
        <taxon>Chytridiomycetes</taxon>
        <taxon>Spizellomycetales</taxon>
        <taxon>Spizellomycetaceae</taxon>
        <taxon>Spizellomyces</taxon>
    </lineage>
</organism>
<dbReference type="SUPFAM" id="SSF47050">
    <property type="entry name" value="VHP, Villin headpiece domain"/>
    <property type="match status" value="1"/>
</dbReference>
<dbReference type="eggNOG" id="KOG0443">
    <property type="taxonomic scope" value="Eukaryota"/>
</dbReference>
<name>A0A0L0HI88_SPIPD</name>
<dbReference type="STRING" id="645134.A0A0L0HI88"/>
<feature type="compositionally biased region" description="Low complexity" evidence="2">
    <location>
        <begin position="805"/>
        <end position="818"/>
    </location>
</feature>
<dbReference type="EMBL" id="KQ257456">
    <property type="protein sequence ID" value="KND00549.1"/>
    <property type="molecule type" value="Genomic_DNA"/>
</dbReference>
<evidence type="ECO:0000256" key="1">
    <source>
        <dbReference type="ARBA" id="ARBA00022737"/>
    </source>
</evidence>
<evidence type="ECO:0000313" key="5">
    <source>
        <dbReference type="Proteomes" id="UP000053201"/>
    </source>
</evidence>
<feature type="compositionally biased region" description="Polar residues" evidence="2">
    <location>
        <begin position="25"/>
        <end position="37"/>
    </location>
</feature>
<feature type="compositionally biased region" description="Polar residues" evidence="2">
    <location>
        <begin position="205"/>
        <end position="214"/>
    </location>
</feature>
<dbReference type="PANTHER" id="PTHR11977:SF51">
    <property type="entry name" value="PROTEIN FLIGHTLESS-1 HOMOLOG"/>
    <property type="match status" value="1"/>
</dbReference>
<dbReference type="Pfam" id="PF02209">
    <property type="entry name" value="VHP"/>
    <property type="match status" value="1"/>
</dbReference>
<dbReference type="GeneID" id="27688285"/>
<feature type="compositionally biased region" description="Low complexity" evidence="2">
    <location>
        <begin position="858"/>
        <end position="872"/>
    </location>
</feature>
<dbReference type="Proteomes" id="UP000053201">
    <property type="component" value="Unassembled WGS sequence"/>
</dbReference>
<feature type="region of interest" description="Disordered" evidence="2">
    <location>
        <begin position="239"/>
        <end position="494"/>
    </location>
</feature>
<dbReference type="InterPro" id="IPR029006">
    <property type="entry name" value="ADF-H/Gelsolin-like_dom_sf"/>
</dbReference>
<dbReference type="PROSITE" id="PS51089">
    <property type="entry name" value="HP"/>
    <property type="match status" value="1"/>
</dbReference>
<dbReference type="OrthoDB" id="6375767at2759"/>
<dbReference type="GO" id="GO:0051015">
    <property type="term" value="F:actin filament binding"/>
    <property type="evidence" value="ECO:0007669"/>
    <property type="project" value="InterPro"/>
</dbReference>
<gene>
    <name evidence="4" type="ORF">SPPG_04857</name>
</gene>
<feature type="compositionally biased region" description="Basic and acidic residues" evidence="2">
    <location>
        <begin position="430"/>
        <end position="441"/>
    </location>
</feature>
<reference evidence="4 5" key="1">
    <citation type="submission" date="2009-08" db="EMBL/GenBank/DDBJ databases">
        <title>The Genome Sequence of Spizellomyces punctatus strain DAOM BR117.</title>
        <authorList>
            <consortium name="The Broad Institute Genome Sequencing Platform"/>
            <person name="Russ C."/>
            <person name="Cuomo C."/>
            <person name="Shea T."/>
            <person name="Young S.K."/>
            <person name="Zeng Q."/>
            <person name="Koehrsen M."/>
            <person name="Haas B."/>
            <person name="Borodovsky M."/>
            <person name="Guigo R."/>
            <person name="Alvarado L."/>
            <person name="Berlin A."/>
            <person name="Bochicchio J."/>
            <person name="Borenstein D."/>
            <person name="Chapman S."/>
            <person name="Chen Z."/>
            <person name="Engels R."/>
            <person name="Freedman E."/>
            <person name="Gellesch M."/>
            <person name="Goldberg J."/>
            <person name="Griggs A."/>
            <person name="Gujja S."/>
            <person name="Heiman D."/>
            <person name="Hepburn T."/>
            <person name="Howarth C."/>
            <person name="Jen D."/>
            <person name="Larson L."/>
            <person name="Lewis B."/>
            <person name="Mehta T."/>
            <person name="Park D."/>
            <person name="Pearson M."/>
            <person name="Roberts A."/>
            <person name="Saif S."/>
            <person name="Shenoy N."/>
            <person name="Sisk P."/>
            <person name="Stolte C."/>
            <person name="Sykes S."/>
            <person name="Thomson T."/>
            <person name="Walk T."/>
            <person name="White J."/>
            <person name="Yandava C."/>
            <person name="Burger G."/>
            <person name="Gray M.W."/>
            <person name="Holland P.W.H."/>
            <person name="King N."/>
            <person name="Lang F.B.F."/>
            <person name="Roger A.J."/>
            <person name="Ruiz-Trillo I."/>
            <person name="Lander E."/>
            <person name="Nusbaum C."/>
        </authorList>
    </citation>
    <scope>NUCLEOTIDE SEQUENCE [LARGE SCALE GENOMIC DNA]</scope>
    <source>
        <strain evidence="4 5">DAOM BR117</strain>
    </source>
</reference>
<feature type="region of interest" description="Disordered" evidence="2">
    <location>
        <begin position="1186"/>
        <end position="1209"/>
    </location>
</feature>
<dbReference type="Pfam" id="PF00626">
    <property type="entry name" value="Gelsolin"/>
    <property type="match status" value="3"/>
</dbReference>
<dbReference type="GO" id="GO:0051016">
    <property type="term" value="P:barbed-end actin filament capping"/>
    <property type="evidence" value="ECO:0007669"/>
    <property type="project" value="TreeGrafter"/>
</dbReference>
<dbReference type="VEuPathDB" id="FungiDB:SPPG_04857"/>
<dbReference type="InterPro" id="IPR007122">
    <property type="entry name" value="Villin/Gelsolin"/>
</dbReference>
<dbReference type="GO" id="GO:0005546">
    <property type="term" value="F:phosphatidylinositol-4,5-bisphosphate binding"/>
    <property type="evidence" value="ECO:0007669"/>
    <property type="project" value="TreeGrafter"/>
</dbReference>
<sequence length="1656" mass="184737">MSESTSNWAAHTNRPLAHDHGGGTTSPPQSGLNTPSLRSGARTPDPLLSALRSANGSFLSSAQQTPGSMTPRTRQRYDLKRAALIQDLESHDQKMESRALDRRLRHELFMDKLRKDEERFERIRARRLLADSERRKREEQEFANREREVENVRIASRTSSAAALSPQASLESLSASNTSLARSMERLDQNGPRGSVTGEAKASVQAANDLQSFQNERRLKKLARQKAEEERKRLQSVVRKRAEESIENEFGEAGEDNGDVGRLSVGVRAESTTVSDAGKVISKEGVRAGEDRGTPTGRVQDRRDVGREKDSQELKRENIKRDYPEQTEVRRYQRGEVNRDMTRESFDSERRDRGATIGLVTKPEEVQRHTPHEDTPSKRREVDSVGHKESRHAVDNIRRNQVREDADSLRRERTDIRPATDRGGLQPIHRNNDESARDDVKPSQQRTSDQLADVGLREEELDAKYSRSNNRDIQEDADVHREEGKSLSIEEKREESGREAAAVAVVEVVQIETALCEVLTDEAVRSTSKPIDVQSEDAGVALPPDLDTADNAPTFSDANNLEGAPDELSSEFASVPTRNQRDVEEAVQVGDKDEQFSGRSVDEDILGVQNPEADRQRAKTGSGLYDEQSEEAAVAVAEPSAIERTSGGENISTPKDADYSNVPTSLVIESVAETVQITGDNKDAPVPISLSNENDNSLDAAVKDSETGTQEAKKEEVGNGNRQQVLHESVAQADMQYDTENASAQENIPISRRFSEAKQPQIKANLRIKVPHRRTPSIDHLRHKAESARRLASPTDDVTSPTDQPPSSSNSPTGSTFPRLSITSMTPTTAINLSPDDVTGPPRSRTPSVRERIQALTSSAAPPAPKVSVPAPTQTRNLTPTFSPSLTPARTPTTPTRTRQSSTASQTAMKRPVQTELYLVKGKRKMYLTRVPIEVETLNHGDVFVLVVPKVDDGEAHSATILVWSGKDAGKVKRAKGKEIGMRMKDKEWGTHAVVSVLEDGVDSPDAEMFWKVLTNGARTTPVDNIKAAEEGGDDVEHEKKIERHMYLYGVNKNTSSVTSITPPGKPLSSKILQKGTTYILDCYTEVYILSGRNASDAERTLALNFTEDLSINQDRPFTATTYFEREGFESVAFRERFYDWPEESGIEVRKLTNVVAKDKTWGVYDRGGVDVKKVEKINVQNMFIPPPPPASWGTPNGQEEEDIGGPPAPEMDRGCLELKVWLAQPHETDSKVEIAPSEHGIFYAEESYLILYRHLTGRDGNEKEAAIAYFWIGSECKSTDQAAAAYLATDLEKQHKARQIRVTQGKEPSHFLGIFKHPVIVRRGTRAEFGTSEKALYHVMGFEKGLVRVIEAVWNPSSLSSANSFVLNLKDKVFIWHGTGSFPFERDMAERVAQRICDSKPITTLEELQEPKVFWQKLGGIDKKSHNHQQDYASMPYLAKKKELEGSYTCRLFRVSHIVHGNPTAEEIDPFVQSDLENTGVYILDAFFEIYIWVGADAKSNYRDVRLALETGLDYADYVSARQQMRNLDRTKVRFVRSGSEPAGFKAAFLAFEDGSEDIAGSTGFLNKLKSKTGRKKREPQEESAIDILEKFNKAVYSFDELKKKDDLPLGVDPAHVEIYLSQPDFQKHFKIDKVTFSSYPAWKQAEMKKRAGLF</sequence>
<dbReference type="GO" id="GO:0005737">
    <property type="term" value="C:cytoplasm"/>
    <property type="evidence" value="ECO:0007669"/>
    <property type="project" value="TreeGrafter"/>
</dbReference>
<feature type="compositionally biased region" description="Polar residues" evidence="2">
    <location>
        <begin position="1"/>
        <end position="10"/>
    </location>
</feature>
<dbReference type="GO" id="GO:0008154">
    <property type="term" value="P:actin polymerization or depolymerization"/>
    <property type="evidence" value="ECO:0007669"/>
    <property type="project" value="TreeGrafter"/>
</dbReference>
<dbReference type="SUPFAM" id="SSF55753">
    <property type="entry name" value="Actin depolymerizing proteins"/>
    <property type="match status" value="5"/>
</dbReference>
<feature type="compositionally biased region" description="Acidic residues" evidence="2">
    <location>
        <begin position="245"/>
        <end position="258"/>
    </location>
</feature>
<feature type="region of interest" description="Disordered" evidence="2">
    <location>
        <begin position="542"/>
        <end position="588"/>
    </location>
</feature>
<evidence type="ECO:0000259" key="3">
    <source>
        <dbReference type="PROSITE" id="PS51089"/>
    </source>
</evidence>
<dbReference type="InterPro" id="IPR007123">
    <property type="entry name" value="Gelsolin-like_dom"/>
</dbReference>
<dbReference type="InterPro" id="IPR036886">
    <property type="entry name" value="Villin_headpiece_dom_sf"/>
</dbReference>
<dbReference type="GO" id="GO:0051014">
    <property type="term" value="P:actin filament severing"/>
    <property type="evidence" value="ECO:0007669"/>
    <property type="project" value="TreeGrafter"/>
</dbReference>
<feature type="compositionally biased region" description="Low complexity" evidence="2">
    <location>
        <begin position="887"/>
        <end position="908"/>
    </location>
</feature>
<feature type="compositionally biased region" description="Basic and acidic residues" evidence="2">
    <location>
        <begin position="362"/>
        <end position="420"/>
    </location>
</feature>
<dbReference type="PRINTS" id="PR00597">
    <property type="entry name" value="GELSOLIN"/>
</dbReference>
<feature type="compositionally biased region" description="Basic and acidic residues" evidence="2">
    <location>
        <begin position="579"/>
        <end position="588"/>
    </location>
</feature>
<dbReference type="PANTHER" id="PTHR11977">
    <property type="entry name" value="VILLIN"/>
    <property type="match status" value="1"/>
</dbReference>
<feature type="region of interest" description="Disordered" evidence="2">
    <location>
        <begin position="1"/>
        <end position="48"/>
    </location>
</feature>
<feature type="region of interest" description="Disordered" evidence="2">
    <location>
        <begin position="744"/>
        <end position="910"/>
    </location>
</feature>
<dbReference type="OMA" id="LAHNDEP"/>
<feature type="domain" description="HP" evidence="3">
    <location>
        <begin position="1592"/>
        <end position="1656"/>
    </location>
</feature>
<feature type="region of interest" description="Disordered" evidence="2">
    <location>
        <begin position="638"/>
        <end position="658"/>
    </location>
</feature>
<evidence type="ECO:0000313" key="4">
    <source>
        <dbReference type="EMBL" id="KND00549.1"/>
    </source>
</evidence>
<dbReference type="Gene3D" id="3.40.20.10">
    <property type="entry name" value="Severin"/>
    <property type="match status" value="5"/>
</dbReference>
<proteinExistence type="predicted"/>
<dbReference type="Gene3D" id="1.10.950.10">
    <property type="entry name" value="Villin headpiece domain"/>
    <property type="match status" value="1"/>
</dbReference>
<dbReference type="InParanoid" id="A0A0L0HI88"/>
<dbReference type="RefSeq" id="XP_016608588.1">
    <property type="nucleotide sequence ID" value="XM_016753095.1"/>
</dbReference>
<keyword evidence="1" id="KW-0677">Repeat</keyword>
<accession>A0A0L0HI88</accession>
<feature type="compositionally biased region" description="Basic and acidic residues" evidence="2">
    <location>
        <begin position="281"/>
        <end position="354"/>
    </location>
</feature>
<dbReference type="GO" id="GO:0015629">
    <property type="term" value="C:actin cytoskeleton"/>
    <property type="evidence" value="ECO:0007669"/>
    <property type="project" value="TreeGrafter"/>
</dbReference>
<keyword evidence="5" id="KW-1185">Reference proteome</keyword>
<feature type="region of interest" description="Disordered" evidence="2">
    <location>
        <begin position="704"/>
        <end position="724"/>
    </location>
</feature>
<evidence type="ECO:0000256" key="2">
    <source>
        <dbReference type="SAM" id="MobiDB-lite"/>
    </source>
</evidence>
<feature type="compositionally biased region" description="Polar residues" evidence="2">
    <location>
        <begin position="873"/>
        <end position="886"/>
    </location>
</feature>
<feature type="compositionally biased region" description="Polar residues" evidence="2">
    <location>
        <begin position="821"/>
        <end position="832"/>
    </location>
</feature>
<dbReference type="SMART" id="SM00262">
    <property type="entry name" value="GEL"/>
    <property type="match status" value="5"/>
</dbReference>
<protein>
    <recommendedName>
        <fullName evidence="3">HP domain-containing protein</fullName>
    </recommendedName>
</protein>